<dbReference type="Proteomes" id="UP001209540">
    <property type="component" value="Unassembled WGS sequence"/>
</dbReference>
<gene>
    <name evidence="13" type="ORF">BDA99DRAFT_564072</name>
</gene>
<evidence type="ECO:0000313" key="14">
    <source>
        <dbReference type="Proteomes" id="UP001209540"/>
    </source>
</evidence>
<feature type="transmembrane region" description="Helical" evidence="11">
    <location>
        <begin position="71"/>
        <end position="90"/>
    </location>
</feature>
<dbReference type="PANTHER" id="PTHR12287">
    <property type="entry name" value="EPIDERMAL GROWTH FACTOR RECEPTOR KINASE SUBSTRATE EPS8-RELATED PROTEIN"/>
    <property type="match status" value="1"/>
</dbReference>
<dbReference type="GO" id="GO:0003779">
    <property type="term" value="F:actin binding"/>
    <property type="evidence" value="ECO:0007669"/>
    <property type="project" value="TreeGrafter"/>
</dbReference>
<keyword evidence="14" id="KW-1185">Reference proteome</keyword>
<proteinExistence type="inferred from homology"/>
<dbReference type="GO" id="GO:0005886">
    <property type="term" value="C:plasma membrane"/>
    <property type="evidence" value="ECO:0007669"/>
    <property type="project" value="UniProtKB-SubCell"/>
</dbReference>
<dbReference type="InterPro" id="IPR036028">
    <property type="entry name" value="SH3-like_dom_sf"/>
</dbReference>
<sequence>MNFNLSHVTTNPIVLCSAVLAAVGWLLTFVAACLTHLHGASWWIIVYELALIITIYLVLSRSLFIEYQLLLLMLLAISIAMLTQLIEMFINRSDSASQAGAAGGCILVIMQYLWVFIFGSSEQSVIHRSIYGMHNTSAPLVTQAQFSNDSHRTGSLRSIGSSSTYHRRQQQQQQQQQTLSEKQLLQQQQQRESLQSSIVSSNPPVSPIAANQQNMNSTSNVTTTSTTPAVASTTNSNNNTTELKMNEAKALHAYRANAEDPNELSFAKHEILEIIDKRGNWWQAKKKDGSIGIVPSNYFAA</sequence>
<evidence type="ECO:0000256" key="9">
    <source>
        <dbReference type="PROSITE-ProRule" id="PRU00192"/>
    </source>
</evidence>
<dbReference type="InterPro" id="IPR035522">
    <property type="entry name" value="Sho1_SH3"/>
</dbReference>
<dbReference type="GO" id="GO:0035023">
    <property type="term" value="P:regulation of Rho protein signal transduction"/>
    <property type="evidence" value="ECO:0007669"/>
    <property type="project" value="TreeGrafter"/>
</dbReference>
<dbReference type="Pfam" id="PF00018">
    <property type="entry name" value="SH3_1"/>
    <property type="match status" value="1"/>
</dbReference>
<organism evidence="13 14">
    <name type="scientific">Phascolomyces articulosus</name>
    <dbReference type="NCBI Taxonomy" id="60185"/>
    <lineage>
        <taxon>Eukaryota</taxon>
        <taxon>Fungi</taxon>
        <taxon>Fungi incertae sedis</taxon>
        <taxon>Mucoromycota</taxon>
        <taxon>Mucoromycotina</taxon>
        <taxon>Mucoromycetes</taxon>
        <taxon>Mucorales</taxon>
        <taxon>Lichtheimiaceae</taxon>
        <taxon>Phascolomyces</taxon>
    </lineage>
</organism>
<feature type="region of interest" description="Disordered" evidence="10">
    <location>
        <begin position="147"/>
        <end position="239"/>
    </location>
</feature>
<feature type="compositionally biased region" description="Polar residues" evidence="10">
    <location>
        <begin position="147"/>
        <end position="164"/>
    </location>
</feature>
<dbReference type="InterPro" id="IPR039801">
    <property type="entry name" value="EPS8-like"/>
</dbReference>
<dbReference type="CDD" id="cd11855">
    <property type="entry name" value="SH3_Sho1p"/>
    <property type="match status" value="1"/>
</dbReference>
<comment type="subcellular location">
    <subcellularLocation>
        <location evidence="1">Cell membrane</location>
        <topology evidence="1">Multi-pass membrane protein</topology>
    </subcellularLocation>
</comment>
<comment type="similarity">
    <text evidence="2">Belongs to the SHO1 family.</text>
</comment>
<evidence type="ECO:0000259" key="12">
    <source>
        <dbReference type="PROSITE" id="PS50002"/>
    </source>
</evidence>
<evidence type="ECO:0000256" key="8">
    <source>
        <dbReference type="ARBA" id="ARBA00023136"/>
    </source>
</evidence>
<protein>
    <recommendedName>
        <fullName evidence="12">SH3 domain-containing protein</fullName>
    </recommendedName>
</protein>
<evidence type="ECO:0000256" key="1">
    <source>
        <dbReference type="ARBA" id="ARBA00004651"/>
    </source>
</evidence>
<feature type="domain" description="SH3" evidence="12">
    <location>
        <begin position="243"/>
        <end position="301"/>
    </location>
</feature>
<evidence type="ECO:0000256" key="11">
    <source>
        <dbReference type="SAM" id="Phobius"/>
    </source>
</evidence>
<keyword evidence="3 9" id="KW-0728">SH3 domain</keyword>
<dbReference type="EMBL" id="JAIXMP010000032">
    <property type="protein sequence ID" value="KAI9250562.1"/>
    <property type="molecule type" value="Genomic_DNA"/>
</dbReference>
<evidence type="ECO:0000256" key="6">
    <source>
        <dbReference type="ARBA" id="ARBA00022989"/>
    </source>
</evidence>
<evidence type="ECO:0000256" key="2">
    <source>
        <dbReference type="ARBA" id="ARBA00009739"/>
    </source>
</evidence>
<dbReference type="AlphaFoldDB" id="A0AAD5JR75"/>
<dbReference type="SMART" id="SM00326">
    <property type="entry name" value="SH3"/>
    <property type="match status" value="1"/>
</dbReference>
<dbReference type="PRINTS" id="PR00452">
    <property type="entry name" value="SH3DOMAIN"/>
</dbReference>
<dbReference type="Gene3D" id="2.30.30.40">
    <property type="entry name" value="SH3 Domains"/>
    <property type="match status" value="1"/>
</dbReference>
<keyword evidence="6 11" id="KW-1133">Transmembrane helix</keyword>
<feature type="transmembrane region" description="Helical" evidence="11">
    <location>
        <begin position="12"/>
        <end position="34"/>
    </location>
</feature>
<evidence type="ECO:0000313" key="13">
    <source>
        <dbReference type="EMBL" id="KAI9250562.1"/>
    </source>
</evidence>
<dbReference type="InterPro" id="IPR001452">
    <property type="entry name" value="SH3_domain"/>
</dbReference>
<dbReference type="PANTHER" id="PTHR12287:SF23">
    <property type="entry name" value="AROUSER, ISOFORM A-RELATED"/>
    <property type="match status" value="1"/>
</dbReference>
<evidence type="ECO:0000256" key="3">
    <source>
        <dbReference type="ARBA" id="ARBA00022443"/>
    </source>
</evidence>
<feature type="transmembrane region" description="Helical" evidence="11">
    <location>
        <begin position="96"/>
        <end position="118"/>
    </location>
</feature>
<reference evidence="13" key="1">
    <citation type="journal article" date="2022" name="IScience">
        <title>Evolution of zygomycete secretomes and the origins of terrestrial fungal ecologies.</title>
        <authorList>
            <person name="Chang Y."/>
            <person name="Wang Y."/>
            <person name="Mondo S."/>
            <person name="Ahrendt S."/>
            <person name="Andreopoulos W."/>
            <person name="Barry K."/>
            <person name="Beard J."/>
            <person name="Benny G.L."/>
            <person name="Blankenship S."/>
            <person name="Bonito G."/>
            <person name="Cuomo C."/>
            <person name="Desiro A."/>
            <person name="Gervers K.A."/>
            <person name="Hundley H."/>
            <person name="Kuo A."/>
            <person name="LaButti K."/>
            <person name="Lang B.F."/>
            <person name="Lipzen A."/>
            <person name="O'Donnell K."/>
            <person name="Pangilinan J."/>
            <person name="Reynolds N."/>
            <person name="Sandor L."/>
            <person name="Smith M.E."/>
            <person name="Tsang A."/>
            <person name="Grigoriev I.V."/>
            <person name="Stajich J.E."/>
            <person name="Spatafora J.W."/>
        </authorList>
    </citation>
    <scope>NUCLEOTIDE SEQUENCE</scope>
    <source>
        <strain evidence="13">RSA 2281</strain>
    </source>
</reference>
<name>A0AAD5JR75_9FUNG</name>
<keyword evidence="5 11" id="KW-0812">Transmembrane</keyword>
<accession>A0AAD5JR75</accession>
<feature type="transmembrane region" description="Helical" evidence="11">
    <location>
        <begin position="40"/>
        <end position="59"/>
    </location>
</feature>
<reference evidence="13" key="2">
    <citation type="submission" date="2023-02" db="EMBL/GenBank/DDBJ databases">
        <authorList>
            <consortium name="DOE Joint Genome Institute"/>
            <person name="Mondo S.J."/>
            <person name="Chang Y."/>
            <person name="Wang Y."/>
            <person name="Ahrendt S."/>
            <person name="Andreopoulos W."/>
            <person name="Barry K."/>
            <person name="Beard J."/>
            <person name="Benny G.L."/>
            <person name="Blankenship S."/>
            <person name="Bonito G."/>
            <person name="Cuomo C."/>
            <person name="Desiro A."/>
            <person name="Gervers K.A."/>
            <person name="Hundley H."/>
            <person name="Kuo A."/>
            <person name="LaButti K."/>
            <person name="Lang B.F."/>
            <person name="Lipzen A."/>
            <person name="O'Donnell K."/>
            <person name="Pangilinan J."/>
            <person name="Reynolds N."/>
            <person name="Sandor L."/>
            <person name="Smith M.W."/>
            <person name="Tsang A."/>
            <person name="Grigoriev I.V."/>
            <person name="Stajich J.E."/>
            <person name="Spatafora J.W."/>
        </authorList>
    </citation>
    <scope>NUCLEOTIDE SEQUENCE</scope>
    <source>
        <strain evidence="13">RSA 2281</strain>
    </source>
</reference>
<evidence type="ECO:0000256" key="4">
    <source>
        <dbReference type="ARBA" id="ARBA00022475"/>
    </source>
</evidence>
<keyword evidence="8 11" id="KW-0472">Membrane</keyword>
<evidence type="ECO:0000256" key="7">
    <source>
        <dbReference type="ARBA" id="ARBA00023016"/>
    </source>
</evidence>
<evidence type="ECO:0000256" key="10">
    <source>
        <dbReference type="SAM" id="MobiDB-lite"/>
    </source>
</evidence>
<dbReference type="PROSITE" id="PS50002">
    <property type="entry name" value="SH3"/>
    <property type="match status" value="1"/>
</dbReference>
<keyword evidence="4" id="KW-1003">Cell membrane</keyword>
<dbReference type="SUPFAM" id="SSF50044">
    <property type="entry name" value="SH3-domain"/>
    <property type="match status" value="1"/>
</dbReference>
<comment type="caution">
    <text evidence="13">The sequence shown here is derived from an EMBL/GenBank/DDBJ whole genome shotgun (WGS) entry which is preliminary data.</text>
</comment>
<feature type="compositionally biased region" description="Low complexity" evidence="10">
    <location>
        <begin position="170"/>
        <end position="239"/>
    </location>
</feature>
<evidence type="ECO:0000256" key="5">
    <source>
        <dbReference type="ARBA" id="ARBA00022692"/>
    </source>
</evidence>
<keyword evidence="7" id="KW-0346">Stress response</keyword>
<dbReference type="GO" id="GO:0007266">
    <property type="term" value="P:Rho protein signal transduction"/>
    <property type="evidence" value="ECO:0007669"/>
    <property type="project" value="TreeGrafter"/>
</dbReference>